<proteinExistence type="predicted"/>
<dbReference type="Gene3D" id="3.40.50.150">
    <property type="entry name" value="Vaccinia Virus protein VP39"/>
    <property type="match status" value="1"/>
</dbReference>
<dbReference type="STRING" id="1408254.T458_08835"/>
<dbReference type="InterPro" id="IPR029063">
    <property type="entry name" value="SAM-dependent_MTases_sf"/>
</dbReference>
<protein>
    <recommendedName>
        <fullName evidence="1">Methyltransferase type 11 domain-containing protein</fullName>
    </recommendedName>
</protein>
<accession>V6M9V0</accession>
<dbReference type="RefSeq" id="WP_023555751.1">
    <property type="nucleotide sequence ID" value="NZ_KI629782.1"/>
</dbReference>
<dbReference type="AlphaFoldDB" id="V6M9V0"/>
<dbReference type="Pfam" id="PF08241">
    <property type="entry name" value="Methyltransf_11"/>
    <property type="match status" value="1"/>
</dbReference>
<dbReference type="EMBL" id="AYJU01000015">
    <property type="protein sequence ID" value="EST54650.1"/>
    <property type="molecule type" value="Genomic_DNA"/>
</dbReference>
<evidence type="ECO:0000313" key="3">
    <source>
        <dbReference type="Proteomes" id="UP000017973"/>
    </source>
</evidence>
<keyword evidence="3" id="KW-1185">Reference proteome</keyword>
<name>V6M9V0_9BACL</name>
<dbReference type="PANTHER" id="PTHR43861:SF1">
    <property type="entry name" value="TRANS-ACONITATE 2-METHYLTRANSFERASE"/>
    <property type="match status" value="1"/>
</dbReference>
<organism evidence="2 3">
    <name type="scientific">Brevibacillus panacihumi W25</name>
    <dbReference type="NCBI Taxonomy" id="1408254"/>
    <lineage>
        <taxon>Bacteria</taxon>
        <taxon>Bacillati</taxon>
        <taxon>Bacillota</taxon>
        <taxon>Bacilli</taxon>
        <taxon>Bacillales</taxon>
        <taxon>Paenibacillaceae</taxon>
        <taxon>Brevibacillus</taxon>
    </lineage>
</organism>
<dbReference type="HOGENOM" id="CLU_066601_0_0_9"/>
<evidence type="ECO:0000259" key="1">
    <source>
        <dbReference type="Pfam" id="PF08241"/>
    </source>
</evidence>
<feature type="domain" description="Methyltransferase type 11" evidence="1">
    <location>
        <begin position="51"/>
        <end position="148"/>
    </location>
</feature>
<dbReference type="InterPro" id="IPR013216">
    <property type="entry name" value="Methyltransf_11"/>
</dbReference>
<dbReference type="PATRIC" id="fig|1408254.3.peg.1747"/>
<reference evidence="2 3" key="1">
    <citation type="journal article" date="2014" name="Genome Announc.">
        <title>Draft Genome Sequence of Brevibacillus panacihumi Strain W25, a Halotolerant Hydrocarbon-Degrading Bacterium.</title>
        <authorList>
            <person name="Wang X."/>
            <person name="Jin D."/>
            <person name="Zhou L."/>
            <person name="Wu L."/>
            <person name="An W."/>
            <person name="Chen Y."/>
            <person name="Zhao L."/>
        </authorList>
    </citation>
    <scope>NUCLEOTIDE SEQUENCE [LARGE SCALE GENOMIC DNA]</scope>
    <source>
        <strain evidence="2 3">W25</strain>
    </source>
</reference>
<dbReference type="Proteomes" id="UP000017973">
    <property type="component" value="Unassembled WGS sequence"/>
</dbReference>
<dbReference type="GO" id="GO:0008757">
    <property type="term" value="F:S-adenosylmethionine-dependent methyltransferase activity"/>
    <property type="evidence" value="ECO:0007669"/>
    <property type="project" value="InterPro"/>
</dbReference>
<dbReference type="OrthoDB" id="9791837at2"/>
<dbReference type="eggNOG" id="COG0500">
    <property type="taxonomic scope" value="Bacteria"/>
</dbReference>
<dbReference type="SUPFAM" id="SSF53335">
    <property type="entry name" value="S-adenosyl-L-methionine-dependent methyltransferases"/>
    <property type="match status" value="1"/>
</dbReference>
<sequence length="250" mass="28031">MKSDVLLANQKSWNQAASRFYGRNPLPEYGPLAPKEDELNLLGDVAGRKVLEIGCGSGHSLLYMDQRQAAELWGLDLSSAQIESATKLLANCQAPVHLFESPMEHDPGLPHGYFDLVYSIFALGWTVDLHQTLSQVHRYLKPGGVFVFSWEHPLHNRFTQQEGNLVLTKSYLEEGAYKHEAWPETAIMQQFRVSTYLNACIQSGFVIEQVVEDVSLSDEDIEKHAKGWYNAEKAAAVPTTLIIKCRKAQA</sequence>
<dbReference type="PANTHER" id="PTHR43861">
    <property type="entry name" value="TRANS-ACONITATE 2-METHYLTRANSFERASE-RELATED"/>
    <property type="match status" value="1"/>
</dbReference>
<evidence type="ECO:0000313" key="2">
    <source>
        <dbReference type="EMBL" id="EST54650.1"/>
    </source>
</evidence>
<gene>
    <name evidence="2" type="ORF">T458_08835</name>
</gene>
<dbReference type="CDD" id="cd02440">
    <property type="entry name" value="AdoMet_MTases"/>
    <property type="match status" value="1"/>
</dbReference>
<comment type="caution">
    <text evidence="2">The sequence shown here is derived from an EMBL/GenBank/DDBJ whole genome shotgun (WGS) entry which is preliminary data.</text>
</comment>